<dbReference type="Pfam" id="PF08030">
    <property type="entry name" value="NAD_binding_6"/>
    <property type="match status" value="1"/>
</dbReference>
<dbReference type="GO" id="GO:0016491">
    <property type="term" value="F:oxidoreductase activity"/>
    <property type="evidence" value="ECO:0007669"/>
    <property type="project" value="UniProtKB-KW"/>
</dbReference>
<evidence type="ECO:0000256" key="5">
    <source>
        <dbReference type="ARBA" id="ARBA00023136"/>
    </source>
</evidence>
<evidence type="ECO:0000256" key="6">
    <source>
        <dbReference type="SAM" id="MobiDB-lite"/>
    </source>
</evidence>
<keyword evidence="5 7" id="KW-0472">Membrane</keyword>
<feature type="transmembrane region" description="Helical" evidence="7">
    <location>
        <begin position="168"/>
        <end position="194"/>
    </location>
</feature>
<dbReference type="InterPro" id="IPR017938">
    <property type="entry name" value="Riboflavin_synthase-like_b-brl"/>
</dbReference>
<evidence type="ECO:0000256" key="4">
    <source>
        <dbReference type="ARBA" id="ARBA00023002"/>
    </source>
</evidence>
<evidence type="ECO:0000313" key="10">
    <source>
        <dbReference type="Proteomes" id="UP000054408"/>
    </source>
</evidence>
<dbReference type="OMA" id="ANVCFQV"/>
<dbReference type="eggNOG" id="KOG0039">
    <property type="taxonomic scope" value="Eukaryota"/>
</dbReference>
<protein>
    <recommendedName>
        <fullName evidence="8">FAD-binding FR-type domain-containing protein</fullName>
    </recommendedName>
</protein>
<feature type="transmembrane region" description="Helical" evidence="7">
    <location>
        <begin position="48"/>
        <end position="73"/>
    </location>
</feature>
<keyword evidence="10" id="KW-1185">Reference proteome</keyword>
<dbReference type="SUPFAM" id="SSF52343">
    <property type="entry name" value="Ferredoxin reductase-like, C-terminal NADP-linked domain"/>
    <property type="match status" value="1"/>
</dbReference>
<dbReference type="Gene3D" id="3.40.50.80">
    <property type="entry name" value="Nucleotide-binding domain of ferredoxin-NADP reductase (FNR) module"/>
    <property type="match status" value="1"/>
</dbReference>
<dbReference type="Pfam" id="PF01794">
    <property type="entry name" value="Ferric_reduct"/>
    <property type="match status" value="1"/>
</dbReference>
<dbReference type="STRING" id="461836.A0A0L0D6B9"/>
<keyword evidence="4" id="KW-0560">Oxidoreductase</keyword>
<dbReference type="GO" id="GO:0005886">
    <property type="term" value="C:plasma membrane"/>
    <property type="evidence" value="ECO:0007669"/>
    <property type="project" value="TreeGrafter"/>
</dbReference>
<dbReference type="SFLD" id="SFLDG01168">
    <property type="entry name" value="Ferric_reductase_subgroup_(FRE"/>
    <property type="match status" value="1"/>
</dbReference>
<feature type="compositionally biased region" description="Low complexity" evidence="6">
    <location>
        <begin position="400"/>
        <end position="416"/>
    </location>
</feature>
<sequence>MAAGVKADVVVAGLGVVLIWSALALAALTSAVLGIGNDHKVVSSDKSGYVAPFVLGKLSKFCLSLLYLPVIRYPGLDLWVAGGIMPFERRLKFHRGMAAVFLAVASLHGVWMALKSKFSHFGLGGVSLSGTVALVLFLAVGLGSLPWIRRHHFNSFYALHMLQFPAVIAALVHVPGIVIYLAVSGGVWLALAFARMVRAWRRRRRATLVPLPGEATELSLVWPRQWPPPHPGSYAFLRIGAIASTEWHPFSVADYDRHCGHTRFIVKAVHHHHHRSLSAGSARLSWTARLREMAEAQSRPTVWIDGAYGALTVPANAVAKAGHIVLVSGGVGVTPMANLLQHVADGEFPNLRSVLFVWTSRLMADVCTPWLGNVLAHATSQLGERLCISLYQTSGKKELPSSSPPSSNSSSSSSSSSSAAIASYEWSLGRPDLDAMLANVHTANDADHSPLSVFVAVCGPPSLCNVVASAATRRGFAVHVETFVF</sequence>
<evidence type="ECO:0000313" key="9">
    <source>
        <dbReference type="EMBL" id="KNC47745.1"/>
    </source>
</evidence>
<reference evidence="9 10" key="1">
    <citation type="submission" date="2010-05" db="EMBL/GenBank/DDBJ databases">
        <title>The Genome Sequence of Thecamonas trahens ATCC 50062.</title>
        <authorList>
            <consortium name="The Broad Institute Genome Sequencing Platform"/>
            <person name="Russ C."/>
            <person name="Cuomo C."/>
            <person name="Shea T."/>
            <person name="Young S.K."/>
            <person name="Zeng Q."/>
            <person name="Koehrsen M."/>
            <person name="Haas B."/>
            <person name="Borodovsky M."/>
            <person name="Guigo R."/>
            <person name="Alvarado L."/>
            <person name="Berlin A."/>
            <person name="Bochicchio J."/>
            <person name="Borenstein D."/>
            <person name="Chapman S."/>
            <person name="Chen Z."/>
            <person name="Freedman E."/>
            <person name="Gellesch M."/>
            <person name="Goldberg J."/>
            <person name="Griggs A."/>
            <person name="Gujja S."/>
            <person name="Heilman E."/>
            <person name="Heiman D."/>
            <person name="Hepburn T."/>
            <person name="Howarth C."/>
            <person name="Jen D."/>
            <person name="Larson L."/>
            <person name="Mehta T."/>
            <person name="Park D."/>
            <person name="Pearson M."/>
            <person name="Roberts A."/>
            <person name="Saif S."/>
            <person name="Shenoy N."/>
            <person name="Sisk P."/>
            <person name="Stolte C."/>
            <person name="Sykes S."/>
            <person name="Thomson T."/>
            <person name="Walk T."/>
            <person name="White J."/>
            <person name="Yandava C."/>
            <person name="Burger G."/>
            <person name="Gray M.W."/>
            <person name="Holland P.W.H."/>
            <person name="King N."/>
            <person name="Lang F.B.F."/>
            <person name="Roger A.J."/>
            <person name="Ruiz-Trillo I."/>
            <person name="Lander E."/>
            <person name="Nusbaum C."/>
        </authorList>
    </citation>
    <scope>NUCLEOTIDE SEQUENCE [LARGE SCALE GENOMIC DNA]</scope>
    <source>
        <strain evidence="9 10">ATCC 50062</strain>
    </source>
</reference>
<name>A0A0L0D6B9_THETB</name>
<accession>A0A0L0D6B9</accession>
<feature type="transmembrane region" description="Helical" evidence="7">
    <location>
        <begin position="126"/>
        <end position="148"/>
    </location>
</feature>
<feature type="domain" description="FAD-binding FR-type" evidence="8">
    <location>
        <begin position="198"/>
        <end position="314"/>
    </location>
</feature>
<evidence type="ECO:0000259" key="8">
    <source>
        <dbReference type="PROSITE" id="PS51384"/>
    </source>
</evidence>
<keyword evidence="2 7" id="KW-0812">Transmembrane</keyword>
<evidence type="ECO:0000256" key="1">
    <source>
        <dbReference type="ARBA" id="ARBA00004141"/>
    </source>
</evidence>
<dbReference type="OrthoDB" id="167398at2759"/>
<dbReference type="Proteomes" id="UP000054408">
    <property type="component" value="Unassembled WGS sequence"/>
</dbReference>
<dbReference type="CDD" id="cd06186">
    <property type="entry name" value="NOX_Duox_like_FAD_NADP"/>
    <property type="match status" value="1"/>
</dbReference>
<feature type="transmembrane region" description="Helical" evidence="7">
    <location>
        <begin position="12"/>
        <end position="36"/>
    </location>
</feature>
<dbReference type="AlphaFoldDB" id="A0A0L0D6B9"/>
<keyword evidence="3 7" id="KW-1133">Transmembrane helix</keyword>
<gene>
    <name evidence="9" type="ORF">AMSG_03972</name>
</gene>
<proteinExistence type="predicted"/>
<evidence type="ECO:0000256" key="2">
    <source>
        <dbReference type="ARBA" id="ARBA00022692"/>
    </source>
</evidence>
<comment type="subcellular location">
    <subcellularLocation>
        <location evidence="1">Membrane</location>
        <topology evidence="1">Multi-pass membrane protein</topology>
    </subcellularLocation>
</comment>
<dbReference type="Pfam" id="PF08022">
    <property type="entry name" value="FAD_binding_8"/>
    <property type="match status" value="1"/>
</dbReference>
<dbReference type="SUPFAM" id="SSF63380">
    <property type="entry name" value="Riboflavin synthase domain-like"/>
    <property type="match status" value="1"/>
</dbReference>
<dbReference type="InterPro" id="IPR039261">
    <property type="entry name" value="FNR_nucleotide-bd"/>
</dbReference>
<feature type="transmembrane region" description="Helical" evidence="7">
    <location>
        <begin position="93"/>
        <end position="114"/>
    </location>
</feature>
<dbReference type="PROSITE" id="PS51384">
    <property type="entry name" value="FAD_FR"/>
    <property type="match status" value="1"/>
</dbReference>
<dbReference type="SFLD" id="SFLDS00052">
    <property type="entry name" value="Ferric_Reductase_Domain"/>
    <property type="match status" value="1"/>
</dbReference>
<dbReference type="GeneID" id="25563538"/>
<dbReference type="PANTHER" id="PTHR11972">
    <property type="entry name" value="NADPH OXIDASE"/>
    <property type="match status" value="1"/>
</dbReference>
<evidence type="ECO:0000256" key="7">
    <source>
        <dbReference type="SAM" id="Phobius"/>
    </source>
</evidence>
<dbReference type="InterPro" id="IPR013130">
    <property type="entry name" value="Fe3_Rdtase_TM_dom"/>
</dbReference>
<evidence type="ECO:0000256" key="3">
    <source>
        <dbReference type="ARBA" id="ARBA00022989"/>
    </source>
</evidence>
<dbReference type="EMBL" id="GL349448">
    <property type="protein sequence ID" value="KNC47745.1"/>
    <property type="molecule type" value="Genomic_DNA"/>
</dbReference>
<dbReference type="InterPro" id="IPR013121">
    <property type="entry name" value="Fe_red_NAD-bd_6"/>
</dbReference>
<organism evidence="9 10">
    <name type="scientific">Thecamonas trahens ATCC 50062</name>
    <dbReference type="NCBI Taxonomy" id="461836"/>
    <lineage>
        <taxon>Eukaryota</taxon>
        <taxon>Apusozoa</taxon>
        <taxon>Apusomonadida</taxon>
        <taxon>Apusomonadidae</taxon>
        <taxon>Thecamonas</taxon>
    </lineage>
</organism>
<dbReference type="InterPro" id="IPR050369">
    <property type="entry name" value="RBOH/FRE"/>
</dbReference>
<feature type="region of interest" description="Disordered" evidence="6">
    <location>
        <begin position="397"/>
        <end position="416"/>
    </location>
</feature>
<dbReference type="RefSeq" id="XP_013759223.1">
    <property type="nucleotide sequence ID" value="XM_013903769.1"/>
</dbReference>
<dbReference type="InterPro" id="IPR013112">
    <property type="entry name" value="FAD-bd_8"/>
</dbReference>
<dbReference type="InterPro" id="IPR017927">
    <property type="entry name" value="FAD-bd_FR_type"/>
</dbReference>
<dbReference type="PANTHER" id="PTHR11972:SF69">
    <property type="entry name" value="FERRIC REDUCTION OXIDASE 6-RELATED"/>
    <property type="match status" value="1"/>
</dbReference>